<evidence type="ECO:0000256" key="3">
    <source>
        <dbReference type="ARBA" id="ARBA00022516"/>
    </source>
</evidence>
<dbReference type="Pfam" id="PF00550">
    <property type="entry name" value="PP-binding"/>
    <property type="match status" value="1"/>
</dbReference>
<dbReference type="Proteomes" id="UP000178797">
    <property type="component" value="Unassembled WGS sequence"/>
</dbReference>
<dbReference type="GO" id="GO:0009245">
    <property type="term" value="P:lipid A biosynthetic process"/>
    <property type="evidence" value="ECO:0007669"/>
    <property type="project" value="TreeGrafter"/>
</dbReference>
<comment type="PTM">
    <text evidence="8">4'-phosphopantetheine is transferred from CoA to a specific serine of apo-ACP by AcpS. This modification is essential for activity because fatty acids are bound in thioester linkage to the sulfhydryl of the prosthetic group.</text>
</comment>
<dbReference type="GO" id="GO:0031177">
    <property type="term" value="F:phosphopantetheine binding"/>
    <property type="evidence" value="ECO:0007669"/>
    <property type="project" value="InterPro"/>
</dbReference>
<dbReference type="InterPro" id="IPR036736">
    <property type="entry name" value="ACP-like_sf"/>
</dbReference>
<comment type="function">
    <text evidence="1 8">Carrier of the growing fatty acid chain in fatty acid biosynthesis.</text>
</comment>
<keyword evidence="7 8" id="KW-0275">Fatty acid biosynthesis</keyword>
<evidence type="ECO:0000256" key="2">
    <source>
        <dbReference type="ARBA" id="ARBA00022450"/>
    </source>
</evidence>
<comment type="pathway">
    <text evidence="8">Lipid metabolism; fatty acid biosynthesis.</text>
</comment>
<evidence type="ECO:0000256" key="4">
    <source>
        <dbReference type="ARBA" id="ARBA00022553"/>
    </source>
</evidence>
<evidence type="ECO:0000256" key="8">
    <source>
        <dbReference type="HAMAP-Rule" id="MF_01217"/>
    </source>
</evidence>
<dbReference type="PROSITE" id="PS00012">
    <property type="entry name" value="PHOSPHOPANTETHEINE"/>
    <property type="match status" value="1"/>
</dbReference>
<evidence type="ECO:0000256" key="6">
    <source>
        <dbReference type="ARBA" id="ARBA00023098"/>
    </source>
</evidence>
<dbReference type="InterPro" id="IPR020806">
    <property type="entry name" value="PKS_PP-bd"/>
</dbReference>
<keyword evidence="6 8" id="KW-0443">Lipid metabolism</keyword>
<feature type="modified residue" description="O-(pantetheine 4'-phosphoryl)serine" evidence="8">
    <location>
        <position position="36"/>
    </location>
</feature>
<comment type="similarity">
    <text evidence="8">Belongs to the acyl carrier protein (ACP) family.</text>
</comment>
<comment type="subcellular location">
    <subcellularLocation>
        <location evidence="8">Cytoplasm</location>
    </subcellularLocation>
</comment>
<evidence type="ECO:0000313" key="11">
    <source>
        <dbReference type="Proteomes" id="UP000178797"/>
    </source>
</evidence>
<keyword evidence="3 8" id="KW-0444">Lipid biosynthesis</keyword>
<keyword evidence="5 8" id="KW-0276">Fatty acid metabolism</keyword>
<evidence type="ECO:0000259" key="9">
    <source>
        <dbReference type="PROSITE" id="PS50075"/>
    </source>
</evidence>
<dbReference type="SMART" id="SM00823">
    <property type="entry name" value="PKS_PP"/>
    <property type="match status" value="1"/>
</dbReference>
<sequence>MSDIEKRVKGVIEKVLQVKDRDMTRETTIADLGGDSLAALGIISALEQEFDVDIPDEDAQAISSLGTAVDIVKKRLK</sequence>
<evidence type="ECO:0000313" key="10">
    <source>
        <dbReference type="EMBL" id="OGL44910.1"/>
    </source>
</evidence>
<dbReference type="PROSITE" id="PS50075">
    <property type="entry name" value="CARRIER"/>
    <property type="match status" value="1"/>
</dbReference>
<comment type="caution">
    <text evidence="10">The sequence shown here is derived from an EMBL/GenBank/DDBJ whole genome shotgun (WGS) entry which is preliminary data.</text>
</comment>
<evidence type="ECO:0000256" key="5">
    <source>
        <dbReference type="ARBA" id="ARBA00022832"/>
    </source>
</evidence>
<dbReference type="PANTHER" id="PTHR20863:SF76">
    <property type="entry name" value="CARRIER DOMAIN-CONTAINING PROTEIN"/>
    <property type="match status" value="1"/>
</dbReference>
<dbReference type="GO" id="GO:0005829">
    <property type="term" value="C:cytosol"/>
    <property type="evidence" value="ECO:0007669"/>
    <property type="project" value="TreeGrafter"/>
</dbReference>
<reference evidence="10 11" key="1">
    <citation type="journal article" date="2016" name="Nat. Commun.">
        <title>Thousands of microbial genomes shed light on interconnected biogeochemical processes in an aquifer system.</title>
        <authorList>
            <person name="Anantharaman K."/>
            <person name="Brown C.T."/>
            <person name="Hug L.A."/>
            <person name="Sharon I."/>
            <person name="Castelle C.J."/>
            <person name="Probst A.J."/>
            <person name="Thomas B.C."/>
            <person name="Singh A."/>
            <person name="Wilkins M.J."/>
            <person name="Karaoz U."/>
            <person name="Brodie E.L."/>
            <person name="Williams K.H."/>
            <person name="Hubbard S.S."/>
            <person name="Banfield J.F."/>
        </authorList>
    </citation>
    <scope>NUCLEOTIDE SEQUENCE [LARGE SCALE GENOMIC DNA]</scope>
</reference>
<evidence type="ECO:0000256" key="1">
    <source>
        <dbReference type="ARBA" id="ARBA00003180"/>
    </source>
</evidence>
<feature type="domain" description="Carrier" evidence="9">
    <location>
        <begin position="2"/>
        <end position="76"/>
    </location>
</feature>
<dbReference type="PANTHER" id="PTHR20863">
    <property type="entry name" value="ACYL CARRIER PROTEIN"/>
    <property type="match status" value="1"/>
</dbReference>
<dbReference type="GO" id="GO:0016020">
    <property type="term" value="C:membrane"/>
    <property type="evidence" value="ECO:0007669"/>
    <property type="project" value="GOC"/>
</dbReference>
<dbReference type="InterPro" id="IPR009081">
    <property type="entry name" value="PP-bd_ACP"/>
</dbReference>
<evidence type="ECO:0000256" key="7">
    <source>
        <dbReference type="ARBA" id="ARBA00023160"/>
    </source>
</evidence>
<protein>
    <recommendedName>
        <fullName evidence="8">Acyl carrier protein</fullName>
        <shortName evidence="8">ACP</shortName>
    </recommendedName>
</protein>
<dbReference type="SUPFAM" id="SSF47336">
    <property type="entry name" value="ACP-like"/>
    <property type="match status" value="1"/>
</dbReference>
<dbReference type="UniPathway" id="UPA00094"/>
<name>A0A1F7RU54_9BACT</name>
<dbReference type="Gene3D" id="1.10.1200.10">
    <property type="entry name" value="ACP-like"/>
    <property type="match status" value="1"/>
</dbReference>
<keyword evidence="2 8" id="KW-0596">Phosphopantetheine</keyword>
<dbReference type="InterPro" id="IPR003231">
    <property type="entry name" value="ACP"/>
</dbReference>
<keyword evidence="4 8" id="KW-0597">Phosphoprotein</keyword>
<dbReference type="EMBL" id="MGDE01000159">
    <property type="protein sequence ID" value="OGL44910.1"/>
    <property type="molecule type" value="Genomic_DNA"/>
</dbReference>
<dbReference type="AlphaFoldDB" id="A0A1F7RU54"/>
<dbReference type="InterPro" id="IPR006162">
    <property type="entry name" value="Ppantetheine_attach_site"/>
</dbReference>
<gene>
    <name evidence="8" type="primary">acpP</name>
    <name evidence="10" type="ORF">A2W05_06510</name>
</gene>
<dbReference type="GO" id="GO:0000035">
    <property type="term" value="F:acyl binding"/>
    <property type="evidence" value="ECO:0007669"/>
    <property type="project" value="TreeGrafter"/>
</dbReference>
<dbReference type="HAMAP" id="MF_01217">
    <property type="entry name" value="Acyl_carrier"/>
    <property type="match status" value="1"/>
</dbReference>
<accession>A0A1F7RU54</accession>
<proteinExistence type="inferred from homology"/>
<keyword evidence="8" id="KW-0963">Cytoplasm</keyword>
<dbReference type="GO" id="GO:0000036">
    <property type="term" value="F:acyl carrier activity"/>
    <property type="evidence" value="ECO:0007669"/>
    <property type="project" value="UniProtKB-UniRule"/>
</dbReference>
<organism evidence="10 11">
    <name type="scientific">Candidatus Schekmanbacteria bacterium RBG_16_38_10</name>
    <dbReference type="NCBI Taxonomy" id="1817879"/>
    <lineage>
        <taxon>Bacteria</taxon>
        <taxon>Candidatus Schekmaniibacteriota</taxon>
    </lineage>
</organism>